<evidence type="ECO:0000313" key="1">
    <source>
        <dbReference type="EMBL" id="KAH7955139.1"/>
    </source>
</evidence>
<reference evidence="1" key="1">
    <citation type="submission" date="2020-05" db="EMBL/GenBank/DDBJ databases">
        <title>Large-scale comparative analyses of tick genomes elucidate their genetic diversity and vector capacities.</title>
        <authorList>
            <person name="Jia N."/>
            <person name="Wang J."/>
            <person name="Shi W."/>
            <person name="Du L."/>
            <person name="Sun Y."/>
            <person name="Zhan W."/>
            <person name="Jiang J."/>
            <person name="Wang Q."/>
            <person name="Zhang B."/>
            <person name="Ji P."/>
            <person name="Sakyi L.B."/>
            <person name="Cui X."/>
            <person name="Yuan T."/>
            <person name="Jiang B."/>
            <person name="Yang W."/>
            <person name="Lam T.T.-Y."/>
            <person name="Chang Q."/>
            <person name="Ding S."/>
            <person name="Wang X."/>
            <person name="Zhu J."/>
            <person name="Ruan X."/>
            <person name="Zhao L."/>
            <person name="Wei J."/>
            <person name="Que T."/>
            <person name="Du C."/>
            <person name="Cheng J."/>
            <person name="Dai P."/>
            <person name="Han X."/>
            <person name="Huang E."/>
            <person name="Gao Y."/>
            <person name="Liu J."/>
            <person name="Shao H."/>
            <person name="Ye R."/>
            <person name="Li L."/>
            <person name="Wei W."/>
            <person name="Wang X."/>
            <person name="Wang C."/>
            <person name="Yang T."/>
            <person name="Huo Q."/>
            <person name="Li W."/>
            <person name="Guo W."/>
            <person name="Chen H."/>
            <person name="Zhou L."/>
            <person name="Ni X."/>
            <person name="Tian J."/>
            <person name="Zhou Y."/>
            <person name="Sheng Y."/>
            <person name="Liu T."/>
            <person name="Pan Y."/>
            <person name="Xia L."/>
            <person name="Li J."/>
            <person name="Zhao F."/>
            <person name="Cao W."/>
        </authorList>
    </citation>
    <scope>NUCLEOTIDE SEQUENCE</scope>
    <source>
        <strain evidence="1">Dsil-2018</strain>
    </source>
</reference>
<proteinExistence type="predicted"/>
<dbReference type="Proteomes" id="UP000821865">
    <property type="component" value="Chromosome 4"/>
</dbReference>
<accession>A0ACB8D196</accession>
<sequence length="701" mass="77270">MAITVCLVIAALWLRSRYRSKGRALYSTLGESDPDHPAPGTSPSPQFLSDDDLSPSTGGGKAELPRKLAGQSLSEPVIRKYNTADDSPHIRKKLVPSVPTGSPIPINYEPEMQSAWPSDADVSKMTLSPVVSKSASVTHCADTKRKYLRLPPSKPVLTQRSFYVSRTDLDQKLAAYSRHCLDDAATRDPSPNKLEDTKHAAAKENCEVPIHNEANHIRKHSQSEPTTSGLREVAAIKGGTCRVEFEQPARGPSGRFDSTSSIERGSSITDNDPCYSDSDNFRIRLGTSPVLLPTFNRRSVTKTTSCWCAAGPDAATPSTMDASSRGPQAHRRECAIPLAPLTQSTSTDSFESLAITKHTKQPTEADCCYQVTNMDPWLPLLALCKRSKPVDFLNVIHEDCQATKLSWDEPGGGDVFRVLGSQGDQLVRVLRLREREVPWHTSRLRVARELSNLKNSVDNRTSAFFVDARASLVRDIYPRLLSSAQVHQDDQFLLCSAATSPEERAPVAEYLVTEIQPGWRPLPNYKLNNPNQALSVLGQACWALAVAEAELEFEHRLPVVGAVLVRPTKSPRVEFTLRGHIVRIPSAGIKVRLQGLQLARIRIGTHIEFTDVTRFPEFVRAEDEVAVCARIADLLNKRPTKFEPRTNVLWLQHLADWLELQYAEDSSVLSHWQGVLAASCSAEHATVGSRHTSTPSGTPPT</sequence>
<gene>
    <name evidence="1" type="ORF">HPB49_024728</name>
</gene>
<dbReference type="EMBL" id="CM023473">
    <property type="protein sequence ID" value="KAH7955139.1"/>
    <property type="molecule type" value="Genomic_DNA"/>
</dbReference>
<name>A0ACB8D196_DERSI</name>
<evidence type="ECO:0000313" key="2">
    <source>
        <dbReference type="Proteomes" id="UP000821865"/>
    </source>
</evidence>
<comment type="caution">
    <text evidence="1">The sequence shown here is derived from an EMBL/GenBank/DDBJ whole genome shotgun (WGS) entry which is preliminary data.</text>
</comment>
<keyword evidence="2" id="KW-1185">Reference proteome</keyword>
<organism evidence="1 2">
    <name type="scientific">Dermacentor silvarum</name>
    <name type="common">Tick</name>
    <dbReference type="NCBI Taxonomy" id="543639"/>
    <lineage>
        <taxon>Eukaryota</taxon>
        <taxon>Metazoa</taxon>
        <taxon>Ecdysozoa</taxon>
        <taxon>Arthropoda</taxon>
        <taxon>Chelicerata</taxon>
        <taxon>Arachnida</taxon>
        <taxon>Acari</taxon>
        <taxon>Parasitiformes</taxon>
        <taxon>Ixodida</taxon>
        <taxon>Ixodoidea</taxon>
        <taxon>Ixodidae</taxon>
        <taxon>Rhipicephalinae</taxon>
        <taxon>Dermacentor</taxon>
    </lineage>
</organism>
<protein>
    <submittedName>
        <fullName evidence="1">Uncharacterized protein</fullName>
    </submittedName>
</protein>